<keyword evidence="1" id="KW-0472">Membrane</keyword>
<evidence type="ECO:0000256" key="1">
    <source>
        <dbReference type="SAM" id="Phobius"/>
    </source>
</evidence>
<feature type="signal peptide" evidence="2">
    <location>
        <begin position="1"/>
        <end position="23"/>
    </location>
</feature>
<reference evidence="4" key="2">
    <citation type="submission" date="2020-10" db="UniProtKB">
        <authorList>
            <consortium name="WormBaseParasite"/>
        </authorList>
    </citation>
    <scope>IDENTIFICATION</scope>
</reference>
<dbReference type="Proteomes" id="UP000492821">
    <property type="component" value="Unassembled WGS sequence"/>
</dbReference>
<accession>A0A7E4VZW5</accession>
<dbReference type="PANTHER" id="PTHR34149">
    <property type="entry name" value="PROTEIN CBG11905-RELATED"/>
    <property type="match status" value="1"/>
</dbReference>
<reference evidence="3" key="1">
    <citation type="journal article" date="2013" name="Genetics">
        <title>The draft genome and transcriptome of Panagrellus redivivus are shaped by the harsh demands of a free-living lifestyle.</title>
        <authorList>
            <person name="Srinivasan J."/>
            <person name="Dillman A.R."/>
            <person name="Macchietto M.G."/>
            <person name="Heikkinen L."/>
            <person name="Lakso M."/>
            <person name="Fracchia K.M."/>
            <person name="Antoshechkin I."/>
            <person name="Mortazavi A."/>
            <person name="Wong G."/>
            <person name="Sternberg P.W."/>
        </authorList>
    </citation>
    <scope>NUCLEOTIDE SEQUENCE [LARGE SCALE GENOMIC DNA]</scope>
    <source>
        <strain evidence="3">MT8872</strain>
    </source>
</reference>
<dbReference type="InterPro" id="IPR022559">
    <property type="entry name" value="SUP-1-like"/>
</dbReference>
<dbReference type="WBParaSite" id="Pan_g4839.t1">
    <property type="protein sequence ID" value="Pan_g4839.t1"/>
    <property type="gene ID" value="Pan_g4839"/>
</dbReference>
<dbReference type="AlphaFoldDB" id="A0A7E4VZW5"/>
<evidence type="ECO:0000256" key="2">
    <source>
        <dbReference type="SAM" id="SignalP"/>
    </source>
</evidence>
<evidence type="ECO:0000313" key="4">
    <source>
        <dbReference type="WBParaSite" id="Pan_g4839.t1"/>
    </source>
</evidence>
<feature type="transmembrane region" description="Helical" evidence="1">
    <location>
        <begin position="91"/>
        <end position="114"/>
    </location>
</feature>
<feature type="chain" id="PRO_5028918965" evidence="2">
    <location>
        <begin position="24"/>
        <end position="140"/>
    </location>
</feature>
<sequence>MATHGRPQLRALVAASVVSLCAAVWDQLPELPPDYVKPTTFKEKHWGQWCRNFTTARHTQCPQGSFFHWYTCCGADNTECCIGIQTTFIVIFFWFSVIALFCCIWGLLLHYDLIYPRKDTRKAKQLEQGEYSPVPPRVCC</sequence>
<protein>
    <submittedName>
        <fullName evidence="4">Transmembrane protein 213</fullName>
    </submittedName>
</protein>
<keyword evidence="1" id="KW-1133">Transmembrane helix</keyword>
<keyword evidence="3" id="KW-1185">Reference proteome</keyword>
<dbReference type="Pfam" id="PF10853">
    <property type="entry name" value="DUF2650"/>
    <property type="match status" value="1"/>
</dbReference>
<proteinExistence type="predicted"/>
<keyword evidence="2" id="KW-0732">Signal</keyword>
<keyword evidence="1" id="KW-0812">Transmembrane</keyword>
<name>A0A7E4VZW5_PANRE</name>
<dbReference type="PANTHER" id="PTHR34149:SF5">
    <property type="entry name" value="TRANSMEMBRANE PROTEIN"/>
    <property type="match status" value="1"/>
</dbReference>
<organism evidence="3 4">
    <name type="scientific">Panagrellus redivivus</name>
    <name type="common">Microworm</name>
    <dbReference type="NCBI Taxonomy" id="6233"/>
    <lineage>
        <taxon>Eukaryota</taxon>
        <taxon>Metazoa</taxon>
        <taxon>Ecdysozoa</taxon>
        <taxon>Nematoda</taxon>
        <taxon>Chromadorea</taxon>
        <taxon>Rhabditida</taxon>
        <taxon>Tylenchina</taxon>
        <taxon>Panagrolaimomorpha</taxon>
        <taxon>Panagrolaimoidea</taxon>
        <taxon>Panagrolaimidae</taxon>
        <taxon>Panagrellus</taxon>
    </lineage>
</organism>
<evidence type="ECO:0000313" key="3">
    <source>
        <dbReference type="Proteomes" id="UP000492821"/>
    </source>
</evidence>